<dbReference type="EMBL" id="OW240920">
    <property type="protein sequence ID" value="CAH2316328.1"/>
    <property type="molecule type" value="Genomic_DNA"/>
</dbReference>
<gene>
    <name evidence="2" type="ORF">PECUL_23A025646</name>
</gene>
<evidence type="ECO:0000313" key="3">
    <source>
        <dbReference type="Proteomes" id="UP001295444"/>
    </source>
</evidence>
<accession>A0AAD1T1X5</accession>
<feature type="region of interest" description="Disordered" evidence="1">
    <location>
        <begin position="61"/>
        <end position="126"/>
    </location>
</feature>
<sequence>MADATCQVECDTEVLDYSTRLNAIFEAFWAKLESRAQQFKENTRPRRGKPQATLLQASYSSTGQCPRGCRRGKSPPLKTPHERISRTSAKIQSAANSSCTQQPTGTSRPAAKGTPHYNTRDTDTATVEPADLSKCNPVLYSLTLGGAETALGTRNQRVQSIKLAGLWQLSCNGLPSKGIG</sequence>
<evidence type="ECO:0000256" key="1">
    <source>
        <dbReference type="SAM" id="MobiDB-lite"/>
    </source>
</evidence>
<feature type="compositionally biased region" description="Polar residues" evidence="1">
    <location>
        <begin position="86"/>
        <end position="107"/>
    </location>
</feature>
<keyword evidence="3" id="KW-1185">Reference proteome</keyword>
<dbReference type="AlphaFoldDB" id="A0AAD1T1X5"/>
<organism evidence="2 3">
    <name type="scientific">Pelobates cultripes</name>
    <name type="common">Western spadefoot toad</name>
    <dbReference type="NCBI Taxonomy" id="61616"/>
    <lineage>
        <taxon>Eukaryota</taxon>
        <taxon>Metazoa</taxon>
        <taxon>Chordata</taxon>
        <taxon>Craniata</taxon>
        <taxon>Vertebrata</taxon>
        <taxon>Euteleostomi</taxon>
        <taxon>Amphibia</taxon>
        <taxon>Batrachia</taxon>
        <taxon>Anura</taxon>
        <taxon>Pelobatoidea</taxon>
        <taxon>Pelobatidae</taxon>
        <taxon>Pelobates</taxon>
    </lineage>
</organism>
<protein>
    <submittedName>
        <fullName evidence="2">Uncharacterized protein</fullName>
    </submittedName>
</protein>
<evidence type="ECO:0000313" key="2">
    <source>
        <dbReference type="EMBL" id="CAH2316328.1"/>
    </source>
</evidence>
<reference evidence="2" key="1">
    <citation type="submission" date="2022-03" db="EMBL/GenBank/DDBJ databases">
        <authorList>
            <person name="Alioto T."/>
            <person name="Alioto T."/>
            <person name="Gomez Garrido J."/>
        </authorList>
    </citation>
    <scope>NUCLEOTIDE SEQUENCE</scope>
</reference>
<dbReference type="Proteomes" id="UP001295444">
    <property type="component" value="Chromosome 09"/>
</dbReference>
<proteinExistence type="predicted"/>
<name>A0AAD1T1X5_PELCU</name>